<keyword evidence="1" id="KW-0472">Membrane</keyword>
<dbReference type="RefSeq" id="WP_250201641.1">
    <property type="nucleotide sequence ID" value="NZ_CP097649.1"/>
</dbReference>
<evidence type="ECO:0000313" key="2">
    <source>
        <dbReference type="EMBL" id="URI14704.1"/>
    </source>
</evidence>
<evidence type="ECO:0000256" key="1">
    <source>
        <dbReference type="SAM" id="Phobius"/>
    </source>
</evidence>
<evidence type="ECO:0000313" key="3">
    <source>
        <dbReference type="Proteomes" id="UP001055429"/>
    </source>
</evidence>
<gene>
    <name evidence="2" type="ORF">M8231_12920</name>
</gene>
<name>A0ABY4SLD9_9CAUL</name>
<feature type="transmembrane region" description="Helical" evidence="1">
    <location>
        <begin position="35"/>
        <end position="53"/>
    </location>
</feature>
<dbReference type="Proteomes" id="UP001055429">
    <property type="component" value="Chromosome"/>
</dbReference>
<keyword evidence="3" id="KW-1185">Reference proteome</keyword>
<protein>
    <recommendedName>
        <fullName evidence="4">Inner membrane protein</fullName>
    </recommendedName>
</protein>
<proteinExistence type="predicted"/>
<evidence type="ECO:0008006" key="4">
    <source>
        <dbReference type="Google" id="ProtNLM"/>
    </source>
</evidence>
<dbReference type="EMBL" id="CP097649">
    <property type="protein sequence ID" value="URI14704.1"/>
    <property type="molecule type" value="Genomic_DNA"/>
</dbReference>
<accession>A0ABY4SLD9</accession>
<feature type="transmembrane region" description="Helical" evidence="1">
    <location>
        <begin position="116"/>
        <end position="137"/>
    </location>
</feature>
<feature type="transmembrane region" description="Helical" evidence="1">
    <location>
        <begin position="12"/>
        <end position="28"/>
    </location>
</feature>
<keyword evidence="1" id="KW-1133">Transmembrane helix</keyword>
<reference evidence="2" key="1">
    <citation type="submission" date="2022-05" db="EMBL/GenBank/DDBJ databases">
        <title>Brevundimonas albigilva TT17 genome sequence.</title>
        <authorList>
            <person name="Lee K."/>
            <person name="Son H."/>
        </authorList>
    </citation>
    <scope>NUCLEOTIDE SEQUENCE</scope>
    <source>
        <strain evidence="2">TT17</strain>
    </source>
</reference>
<sequence>MISAFDDLHQILSYMATALTIGLALLIGRGPERACGLIVAAETFVDIVVMSQFDPSIRWWAVQIKAGLVLSAYAAAVWRWPDRWLIVMTALQGCALLLHLSTWLDSTIMMRSNGLLLNSIGWLMMILLVSATIGKAIQRHDARRRLLRRRSY</sequence>
<feature type="transmembrane region" description="Helical" evidence="1">
    <location>
        <begin position="85"/>
        <end position="104"/>
    </location>
</feature>
<feature type="transmembrane region" description="Helical" evidence="1">
    <location>
        <begin position="59"/>
        <end position="78"/>
    </location>
</feature>
<keyword evidence="1" id="KW-0812">Transmembrane</keyword>
<organism evidence="2 3">
    <name type="scientific">Brevundimonas albigilva</name>
    <dbReference type="NCBI Taxonomy" id="1312364"/>
    <lineage>
        <taxon>Bacteria</taxon>
        <taxon>Pseudomonadati</taxon>
        <taxon>Pseudomonadota</taxon>
        <taxon>Alphaproteobacteria</taxon>
        <taxon>Caulobacterales</taxon>
        <taxon>Caulobacteraceae</taxon>
        <taxon>Brevundimonas</taxon>
    </lineage>
</organism>